<feature type="compositionally biased region" description="Basic and acidic residues" evidence="2">
    <location>
        <begin position="286"/>
        <end position="322"/>
    </location>
</feature>
<dbReference type="EMBL" id="ODYU01003311">
    <property type="protein sequence ID" value="SOQ41895.1"/>
    <property type="molecule type" value="Genomic_DNA"/>
</dbReference>
<feature type="region of interest" description="Disordered" evidence="2">
    <location>
        <begin position="78"/>
        <end position="133"/>
    </location>
</feature>
<name>A0A2H1VM31_SPOFR</name>
<evidence type="ECO:0000256" key="2">
    <source>
        <dbReference type="SAM" id="MobiDB-lite"/>
    </source>
</evidence>
<feature type="region of interest" description="Disordered" evidence="2">
    <location>
        <begin position="1045"/>
        <end position="1075"/>
    </location>
</feature>
<dbReference type="AlphaFoldDB" id="A0A2H1VM31"/>
<feature type="compositionally biased region" description="Polar residues" evidence="2">
    <location>
        <begin position="804"/>
        <end position="820"/>
    </location>
</feature>
<evidence type="ECO:0000256" key="1">
    <source>
        <dbReference type="SAM" id="Coils"/>
    </source>
</evidence>
<feature type="coiled-coil region" evidence="1">
    <location>
        <begin position="904"/>
        <end position="931"/>
    </location>
</feature>
<gene>
    <name evidence="3" type="ORF">SFRICE_016214</name>
</gene>
<feature type="compositionally biased region" description="Polar residues" evidence="2">
    <location>
        <begin position="110"/>
        <end position="122"/>
    </location>
</feature>
<organism evidence="3">
    <name type="scientific">Spodoptera frugiperda</name>
    <name type="common">Fall armyworm</name>
    <dbReference type="NCBI Taxonomy" id="7108"/>
    <lineage>
        <taxon>Eukaryota</taxon>
        <taxon>Metazoa</taxon>
        <taxon>Ecdysozoa</taxon>
        <taxon>Arthropoda</taxon>
        <taxon>Hexapoda</taxon>
        <taxon>Insecta</taxon>
        <taxon>Pterygota</taxon>
        <taxon>Neoptera</taxon>
        <taxon>Endopterygota</taxon>
        <taxon>Lepidoptera</taxon>
        <taxon>Glossata</taxon>
        <taxon>Ditrysia</taxon>
        <taxon>Noctuoidea</taxon>
        <taxon>Noctuidae</taxon>
        <taxon>Amphipyrinae</taxon>
        <taxon>Spodoptera</taxon>
    </lineage>
</organism>
<feature type="compositionally biased region" description="Polar residues" evidence="2">
    <location>
        <begin position="604"/>
        <end position="615"/>
    </location>
</feature>
<feature type="compositionally biased region" description="Polar residues" evidence="2">
    <location>
        <begin position="741"/>
        <end position="753"/>
    </location>
</feature>
<proteinExistence type="predicted"/>
<sequence length="1182" mass="130921">MSQHYRGDSRDSGARFLDGQQRLLVLHIVHSDPARLLSPVEVPGRTVQRGENHPMTFPASGEARRSVRLLLAKHHPVPTPAFRTGAPVNPLGSPQLRINPPKGQPRKSPSRFSVTRNYDSVYNPNPTPPNNVSTKCLPVSATDQRSEVSHPAELKKEATVSAQQIKLTDVIAQPTIEKSDDTTIQKSDDIQIQNLNTETKSQIETDIVKEFNNYLTRDISMRNTSVADDTKPIEIDSKAVSLKSIPLANITVFRTDIDIKPDIGKHDTQRIPVLTLDDIQTDLKTKHETIEPESQKQENRNKTEFSTELGKELKTHKADSSRIKPSASPLQSILPKTSIATIEEFPENDDLDVTDSIKSTQTSDLLKCVSETKPDVITSIKPILIKSEISYSDALKSDKKTKVFTDQTVNINSVSNKLSLNESLVPVDSVILKKNKSESSLDSPDLEVSRFMNCIVETSVFDSNSSLEISGSSMESLNEQKSIQVLDRRKGGVLSNEGSLESGSEVAPVHSGNFLNLSVSSNESVSPTFGKTKIIHDSLSSLEASVSSLDSKDRVMVTSADSGIEYSLQHPTENKEDNSSNEGTLTNNSSLKESIKKPEAFHSLDSTSPKRTSSLLDVPALENKGIRDRIRKISWVAPSSSFHIPRPEEKETKPSHLEKLLSIFQHPSSIFSRSLTTDDDKKVSSTPPRRDLSLSSSFWSWGSAVEKEREEDSSEATDSTLSERVQVSFVDESFSKKLDSKTPSTDTDNTLSEFHSFPTHESDVEEKVTTDDIIVQNIDLSVISNTRKDDKEQRPRSFAAVLKSSGSENSIDKQSSSENGQPVDKLPSKVIRGIKENISPENTLTSSMSNTEALAEELEKQVRAVSIWEPSKIETKPDEVKVQSDLAPIATIEETLDEDNPLQLAFIDEKLDELNIENRVLEVDKQSKSTEIDLGKDALSYLIYENRDFDAGTDSIVKTTAQQGSLAEELKEAEIKEILDLSPELVIDENLQETVFTPKEIIGLRTSPIIPERAKLKKSNSLENLPQCSDDKSPKTKTIAFKVPESTTPRDIPERRSRLRTRSGSSPKSLPENLNKPCPLIKMESILSKKKKKVSSLGKIAKDSLLALNMSEEEIAEFRRSYKLTSVESLKSLESVSESGNSVDSRCRACLRQSQESLMSLDSISEDCRCTDDCERPGMSGR</sequence>
<feature type="compositionally biased region" description="Polar residues" evidence="2">
    <location>
        <begin position="580"/>
        <end position="592"/>
    </location>
</feature>
<protein>
    <submittedName>
        <fullName evidence="3">SFRICE_016214</fullName>
    </submittedName>
</protein>
<feature type="region of interest" description="Disordered" evidence="2">
    <location>
        <begin position="736"/>
        <end position="765"/>
    </location>
</feature>
<feature type="region of interest" description="Disordered" evidence="2">
    <location>
        <begin position="286"/>
        <end position="329"/>
    </location>
</feature>
<feature type="compositionally biased region" description="Basic and acidic residues" evidence="2">
    <location>
        <begin position="593"/>
        <end position="602"/>
    </location>
</feature>
<feature type="region of interest" description="Disordered" evidence="2">
    <location>
        <begin position="564"/>
        <end position="616"/>
    </location>
</feature>
<feature type="region of interest" description="Disordered" evidence="2">
    <location>
        <begin position="801"/>
        <end position="828"/>
    </location>
</feature>
<accession>A0A2H1VM31</accession>
<reference evidence="3" key="1">
    <citation type="submission" date="2016-07" db="EMBL/GenBank/DDBJ databases">
        <authorList>
            <person name="Bretaudeau A."/>
        </authorList>
    </citation>
    <scope>NUCLEOTIDE SEQUENCE</scope>
    <source>
        <strain evidence="3">Rice</strain>
        <tissue evidence="3">Whole body</tissue>
    </source>
</reference>
<evidence type="ECO:0000313" key="3">
    <source>
        <dbReference type="EMBL" id="SOQ41895.1"/>
    </source>
</evidence>
<keyword evidence="1" id="KW-0175">Coiled coil</keyword>